<dbReference type="InterPro" id="IPR005548">
    <property type="entry name" value="Cell_div_FtsQ/DivIB_C"/>
</dbReference>
<dbReference type="GO" id="GO:0090529">
    <property type="term" value="P:cell septum assembly"/>
    <property type="evidence" value="ECO:0007669"/>
    <property type="project" value="InterPro"/>
</dbReference>
<comment type="subunit">
    <text evidence="9">Part of a complex composed of FtsB, FtsL and FtsQ.</text>
</comment>
<evidence type="ECO:0000256" key="5">
    <source>
        <dbReference type="ARBA" id="ARBA00022692"/>
    </source>
</evidence>
<dbReference type="GO" id="GO:0005886">
    <property type="term" value="C:plasma membrane"/>
    <property type="evidence" value="ECO:0007669"/>
    <property type="project" value="UniProtKB-SubCell"/>
</dbReference>
<keyword evidence="3 9" id="KW-0997">Cell inner membrane</keyword>
<evidence type="ECO:0000256" key="4">
    <source>
        <dbReference type="ARBA" id="ARBA00022618"/>
    </source>
</evidence>
<dbReference type="PANTHER" id="PTHR35851">
    <property type="entry name" value="CELL DIVISION PROTEIN FTSQ"/>
    <property type="match status" value="1"/>
</dbReference>
<reference evidence="11 12" key="1">
    <citation type="submission" date="2013-11" db="EMBL/GenBank/DDBJ databases">
        <title>Genomic analysis of Pelistega sp. HM-7.</title>
        <authorList>
            <person name="Kumbhare S.V."/>
            <person name="Shetty S.A."/>
            <person name="Sharma O."/>
            <person name="Dhotre D.P."/>
        </authorList>
    </citation>
    <scope>NUCLEOTIDE SEQUENCE [LARGE SCALE GENOMIC DNA]</scope>
    <source>
        <strain evidence="11 12">HM-7</strain>
    </source>
</reference>
<dbReference type="InterPro" id="IPR045335">
    <property type="entry name" value="FtsQ_C_sf"/>
</dbReference>
<keyword evidence="8 9" id="KW-0131">Cell cycle</keyword>
<dbReference type="InterPro" id="IPR034746">
    <property type="entry name" value="POTRA"/>
</dbReference>
<evidence type="ECO:0000256" key="9">
    <source>
        <dbReference type="HAMAP-Rule" id="MF_00911"/>
    </source>
</evidence>
<evidence type="ECO:0000256" key="8">
    <source>
        <dbReference type="ARBA" id="ARBA00023306"/>
    </source>
</evidence>
<proteinExistence type="inferred from homology"/>
<dbReference type="GO" id="GO:0032153">
    <property type="term" value="C:cell division site"/>
    <property type="evidence" value="ECO:0007669"/>
    <property type="project" value="UniProtKB-UniRule"/>
</dbReference>
<sequence>MFNNPRFLNFIANIIMLVAILALLVGAGSWVIKQPRFNITKMVLEPKEGNTLLHVSPANIQAVIAGHIDGNFFTVDLPALKEQIEKAPWVRNVDISRVWPDGLLLRIEEHEAYAKWNENQMINTWGEIFTANRAELDSNVEYPQYNGPDGSEKLIVQRAGELATLLSPLNLHIDTMSLSDRYAWQVKLKNGLELILGRDGGAEVVDPLGGSQEAVSFAENVKRFVQAWPVLLERTKGRRIKKVDLRYTKGFAISFDQAVVNEESTEKK</sequence>
<feature type="transmembrane region" description="Helical" evidence="9">
    <location>
        <begin position="7"/>
        <end position="32"/>
    </location>
</feature>
<protein>
    <recommendedName>
        <fullName evidence="9">Cell division protein FtsQ</fullName>
    </recommendedName>
</protein>
<keyword evidence="7 9" id="KW-0472">Membrane</keyword>
<organism evidence="11 12">
    <name type="scientific">Pelistega indica</name>
    <dbReference type="NCBI Taxonomy" id="1414851"/>
    <lineage>
        <taxon>Bacteria</taxon>
        <taxon>Pseudomonadati</taxon>
        <taxon>Pseudomonadota</taxon>
        <taxon>Betaproteobacteria</taxon>
        <taxon>Burkholderiales</taxon>
        <taxon>Alcaligenaceae</taxon>
        <taxon>Pelistega</taxon>
    </lineage>
</organism>
<comment type="similarity">
    <text evidence="9">Belongs to the FtsQ/DivIB family. FtsQ subfamily.</text>
</comment>
<evidence type="ECO:0000256" key="1">
    <source>
        <dbReference type="ARBA" id="ARBA00004370"/>
    </source>
</evidence>
<comment type="function">
    <text evidence="9">Essential cell division protein. May link together the upstream cell division proteins, which are predominantly cytoplasmic, with the downstream cell division proteins, which are predominantly periplasmic. May control correct divisome assembly.</text>
</comment>
<evidence type="ECO:0000256" key="7">
    <source>
        <dbReference type="ARBA" id="ARBA00023136"/>
    </source>
</evidence>
<evidence type="ECO:0000313" key="11">
    <source>
        <dbReference type="EMBL" id="ETD72331.1"/>
    </source>
</evidence>
<dbReference type="RefSeq" id="WP_023950328.1">
    <property type="nucleotide sequence ID" value="NZ_AYSV01000068.1"/>
</dbReference>
<keyword evidence="5 9" id="KW-0812">Transmembrane</keyword>
<keyword evidence="4 9" id="KW-0132">Cell division</keyword>
<dbReference type="PROSITE" id="PS51779">
    <property type="entry name" value="POTRA"/>
    <property type="match status" value="1"/>
</dbReference>
<evidence type="ECO:0000256" key="6">
    <source>
        <dbReference type="ARBA" id="ARBA00022989"/>
    </source>
</evidence>
<evidence type="ECO:0000313" key="12">
    <source>
        <dbReference type="Proteomes" id="UP000018766"/>
    </source>
</evidence>
<dbReference type="Gene3D" id="3.40.50.11690">
    <property type="entry name" value="Cell division protein FtsQ/DivIB"/>
    <property type="match status" value="1"/>
</dbReference>
<dbReference type="Pfam" id="PF08478">
    <property type="entry name" value="POTRA_1"/>
    <property type="match status" value="1"/>
</dbReference>
<dbReference type="AlphaFoldDB" id="V8G898"/>
<comment type="caution">
    <text evidence="11">The sequence shown here is derived from an EMBL/GenBank/DDBJ whole genome shotgun (WGS) entry which is preliminary data.</text>
</comment>
<dbReference type="GO" id="GO:0043093">
    <property type="term" value="P:FtsZ-dependent cytokinesis"/>
    <property type="evidence" value="ECO:0007669"/>
    <property type="project" value="UniProtKB-UniRule"/>
</dbReference>
<dbReference type="InterPro" id="IPR013685">
    <property type="entry name" value="POTRA_FtsQ_type"/>
</dbReference>
<dbReference type="EMBL" id="AYSV01000068">
    <property type="protein sequence ID" value="ETD72331.1"/>
    <property type="molecule type" value="Genomic_DNA"/>
</dbReference>
<keyword evidence="6 9" id="KW-1133">Transmembrane helix</keyword>
<evidence type="ECO:0000259" key="10">
    <source>
        <dbReference type="PROSITE" id="PS51779"/>
    </source>
</evidence>
<dbReference type="PATRIC" id="fig|1414851.3.peg.968"/>
<dbReference type="Pfam" id="PF03799">
    <property type="entry name" value="FtsQ_DivIB_C"/>
    <property type="match status" value="1"/>
</dbReference>
<dbReference type="PANTHER" id="PTHR35851:SF1">
    <property type="entry name" value="CELL DIVISION PROTEIN FTSQ"/>
    <property type="match status" value="1"/>
</dbReference>
<evidence type="ECO:0000256" key="2">
    <source>
        <dbReference type="ARBA" id="ARBA00022475"/>
    </source>
</evidence>
<dbReference type="HAMAP" id="MF_00911">
    <property type="entry name" value="FtsQ_subfam"/>
    <property type="match status" value="1"/>
</dbReference>
<dbReference type="InterPro" id="IPR026579">
    <property type="entry name" value="FtsQ"/>
</dbReference>
<keyword evidence="12" id="KW-1185">Reference proteome</keyword>
<evidence type="ECO:0000256" key="3">
    <source>
        <dbReference type="ARBA" id="ARBA00022519"/>
    </source>
</evidence>
<comment type="subcellular location">
    <subcellularLocation>
        <location evidence="9">Cell inner membrane</location>
        <topology evidence="9">Single-pass type II membrane protein</topology>
    </subcellularLocation>
    <subcellularLocation>
        <location evidence="1">Membrane</location>
    </subcellularLocation>
    <text evidence="9">Localizes to the division septum.</text>
</comment>
<name>V8G898_9BURK</name>
<keyword evidence="2 9" id="KW-1003">Cell membrane</keyword>
<dbReference type="Gene3D" id="3.10.20.310">
    <property type="entry name" value="membrane protein fhac"/>
    <property type="match status" value="1"/>
</dbReference>
<gene>
    <name evidence="9" type="primary">ftsQ</name>
    <name evidence="11" type="ORF">V757_04840</name>
</gene>
<feature type="domain" description="POTRA" evidence="10">
    <location>
        <begin position="37"/>
        <end position="110"/>
    </location>
</feature>
<dbReference type="Proteomes" id="UP000018766">
    <property type="component" value="Unassembled WGS sequence"/>
</dbReference>
<accession>V8G898</accession>